<dbReference type="OrthoDB" id="449052at2759"/>
<feature type="domain" description="CBS" evidence="5">
    <location>
        <begin position="258"/>
        <end position="319"/>
    </location>
</feature>
<evidence type="ECO:0000256" key="4">
    <source>
        <dbReference type="SAM" id="MobiDB-lite"/>
    </source>
</evidence>
<dbReference type="CDD" id="cd02205">
    <property type="entry name" value="CBS_pair_SF"/>
    <property type="match status" value="1"/>
</dbReference>
<keyword evidence="1" id="KW-0677">Repeat</keyword>
<dbReference type="InterPro" id="IPR050511">
    <property type="entry name" value="AMPK_gamma/SDS23_families"/>
</dbReference>
<dbReference type="Proteomes" id="UP000807342">
    <property type="component" value="Unassembled WGS sequence"/>
</dbReference>
<dbReference type="GO" id="GO:0004865">
    <property type="term" value="F:protein serine/threonine phosphatase inhibitor activity"/>
    <property type="evidence" value="ECO:0007669"/>
    <property type="project" value="TreeGrafter"/>
</dbReference>
<evidence type="ECO:0000313" key="6">
    <source>
        <dbReference type="EMBL" id="KAF9448125.1"/>
    </source>
</evidence>
<dbReference type="SMART" id="SM00116">
    <property type="entry name" value="CBS"/>
    <property type="match status" value="3"/>
</dbReference>
<dbReference type="AlphaFoldDB" id="A0A9P5XCE2"/>
<keyword evidence="2 3" id="KW-0129">CBS domain</keyword>
<dbReference type="SUPFAM" id="SSF54631">
    <property type="entry name" value="CBS-domain pair"/>
    <property type="match status" value="2"/>
</dbReference>
<dbReference type="InterPro" id="IPR046342">
    <property type="entry name" value="CBS_dom_sf"/>
</dbReference>
<protein>
    <submittedName>
        <fullName evidence="6">CBS-domain-containing protein</fullName>
    </submittedName>
</protein>
<comment type="caution">
    <text evidence="6">The sequence shown here is derived from an EMBL/GenBank/DDBJ whole genome shotgun (WGS) entry which is preliminary data.</text>
</comment>
<dbReference type="Pfam" id="PF00571">
    <property type="entry name" value="CBS"/>
    <property type="match status" value="2"/>
</dbReference>
<dbReference type="InterPro" id="IPR000644">
    <property type="entry name" value="CBS_dom"/>
</dbReference>
<dbReference type="PANTHER" id="PTHR13780">
    <property type="entry name" value="AMP-ACTIVATED PROTEIN KINASE, GAMMA REGULATORY SUBUNIT"/>
    <property type="match status" value="1"/>
</dbReference>
<feature type="compositionally biased region" description="Low complexity" evidence="4">
    <location>
        <begin position="442"/>
        <end position="475"/>
    </location>
</feature>
<dbReference type="GO" id="GO:0042149">
    <property type="term" value="P:cellular response to glucose starvation"/>
    <property type="evidence" value="ECO:0007669"/>
    <property type="project" value="TreeGrafter"/>
</dbReference>
<name>A0A9P5XCE2_9AGAR</name>
<proteinExistence type="predicted"/>
<evidence type="ECO:0000256" key="3">
    <source>
        <dbReference type="PROSITE-ProRule" id="PRU00703"/>
    </source>
</evidence>
<feature type="domain" description="CBS" evidence="5">
    <location>
        <begin position="67"/>
        <end position="136"/>
    </location>
</feature>
<dbReference type="Gene3D" id="3.10.580.10">
    <property type="entry name" value="CBS-domain"/>
    <property type="match status" value="2"/>
</dbReference>
<feature type="region of interest" description="Disordered" evidence="4">
    <location>
        <begin position="416"/>
        <end position="476"/>
    </location>
</feature>
<dbReference type="PROSITE" id="PS51371">
    <property type="entry name" value="CBS"/>
    <property type="match status" value="2"/>
</dbReference>
<keyword evidence="7" id="KW-1185">Reference proteome</keyword>
<dbReference type="EMBL" id="MU151172">
    <property type="protein sequence ID" value="KAF9448125.1"/>
    <property type="molecule type" value="Genomic_DNA"/>
</dbReference>
<evidence type="ECO:0000259" key="5">
    <source>
        <dbReference type="PROSITE" id="PS51371"/>
    </source>
</evidence>
<accession>A0A9P5XCE2</accession>
<evidence type="ECO:0000313" key="7">
    <source>
        <dbReference type="Proteomes" id="UP000807342"/>
    </source>
</evidence>
<dbReference type="PANTHER" id="PTHR13780:SF36">
    <property type="entry name" value="CBS DOMAIN-CONTAINING PROTEIN"/>
    <property type="match status" value="1"/>
</dbReference>
<organism evidence="6 7">
    <name type="scientific">Macrolepiota fuliginosa MF-IS2</name>
    <dbReference type="NCBI Taxonomy" id="1400762"/>
    <lineage>
        <taxon>Eukaryota</taxon>
        <taxon>Fungi</taxon>
        <taxon>Dikarya</taxon>
        <taxon>Basidiomycota</taxon>
        <taxon>Agaricomycotina</taxon>
        <taxon>Agaricomycetes</taxon>
        <taxon>Agaricomycetidae</taxon>
        <taxon>Agaricales</taxon>
        <taxon>Agaricineae</taxon>
        <taxon>Agaricaceae</taxon>
        <taxon>Macrolepiota</taxon>
    </lineage>
</organism>
<evidence type="ECO:0000256" key="1">
    <source>
        <dbReference type="ARBA" id="ARBA00022737"/>
    </source>
</evidence>
<gene>
    <name evidence="6" type="ORF">P691DRAFT_801298</name>
</gene>
<evidence type="ECO:0000256" key="2">
    <source>
        <dbReference type="ARBA" id="ARBA00023122"/>
    </source>
</evidence>
<reference evidence="6" key="1">
    <citation type="submission" date="2020-11" db="EMBL/GenBank/DDBJ databases">
        <authorList>
            <consortium name="DOE Joint Genome Institute"/>
            <person name="Ahrendt S."/>
            <person name="Riley R."/>
            <person name="Andreopoulos W."/>
            <person name="Labutti K."/>
            <person name="Pangilinan J."/>
            <person name="Ruiz-Duenas F.J."/>
            <person name="Barrasa J.M."/>
            <person name="Sanchez-Garcia M."/>
            <person name="Camarero S."/>
            <person name="Miyauchi S."/>
            <person name="Serrano A."/>
            <person name="Linde D."/>
            <person name="Babiker R."/>
            <person name="Drula E."/>
            <person name="Ayuso-Fernandez I."/>
            <person name="Pacheco R."/>
            <person name="Padilla G."/>
            <person name="Ferreira P."/>
            <person name="Barriuso J."/>
            <person name="Kellner H."/>
            <person name="Castanera R."/>
            <person name="Alfaro M."/>
            <person name="Ramirez L."/>
            <person name="Pisabarro A.G."/>
            <person name="Kuo A."/>
            <person name="Tritt A."/>
            <person name="Lipzen A."/>
            <person name="He G."/>
            <person name="Yan M."/>
            <person name="Ng V."/>
            <person name="Cullen D."/>
            <person name="Martin F."/>
            <person name="Rosso M.-N."/>
            <person name="Henrissat B."/>
            <person name="Hibbett D."/>
            <person name="Martinez A.T."/>
            <person name="Grigoriev I.V."/>
        </authorList>
    </citation>
    <scope>NUCLEOTIDE SEQUENCE</scope>
    <source>
        <strain evidence="6">MF-IS2</strain>
    </source>
</reference>
<sequence>MAFSTHTRRLSQSFNTSVFYASSASSSYVGESGMLMPHGESVFGCMSEGERDGIIGGWRSVFARDIIESKVVVVDADTTVEEACDKLLSEGIDCLVVVDNTTPSSVADRNGGRWTGLFDFSDVNAFLTLAATRHTLTPDVIKANERLDRIVEAAKAGRVPVRLVSNFSDKNPYVVLPNDASVISLLEVFARGAHRAFIQGPTPPYPSSQNPQLLGIVSDKRLLSWFSDYSSSSSSSSSSSPLDRILSKSLLELAFPLLNIHAAVVSTSSVATVLDAMRLMSEEGVSSVAVVDEESGILIGGVSVTDIGKIVVPSQSNQILGTPLKQFVTSIKLPDGSMDGVDKYPVYSVFPSSALVYTIEKLLATNAHRLFVTDESESVNPVLSSSSPGNLTGIISIVDILSLFAHLAKIADVDPRRMQRHRRASSASSHSSTISEREMFLRSRSNSRTSVRRSPSFGVMPVSSSPTFSGGSSPVTLPPKSPVVLPVPDIGSALGGSAYGLVGRRGSLNAALRARKRESA</sequence>